<dbReference type="EMBL" id="JAVDWV010000008">
    <property type="protein sequence ID" value="MDR7155120.1"/>
    <property type="molecule type" value="Genomic_DNA"/>
</dbReference>
<proteinExistence type="predicted"/>
<evidence type="ECO:0000313" key="2">
    <source>
        <dbReference type="Proteomes" id="UP001267638"/>
    </source>
</evidence>
<sequence>MRIEYDPSKRQKTLDARGLDFESIVTMFDRFHLI</sequence>
<organism evidence="1 2">
    <name type="scientific">Sphingobium xenophagum</name>
    <dbReference type="NCBI Taxonomy" id="121428"/>
    <lineage>
        <taxon>Bacteria</taxon>
        <taxon>Pseudomonadati</taxon>
        <taxon>Pseudomonadota</taxon>
        <taxon>Alphaproteobacteria</taxon>
        <taxon>Sphingomonadales</taxon>
        <taxon>Sphingomonadaceae</taxon>
        <taxon>Sphingobium</taxon>
    </lineage>
</organism>
<accession>A0ABU1X0M2</accession>
<dbReference type="Proteomes" id="UP001267638">
    <property type="component" value="Unassembled WGS sequence"/>
</dbReference>
<name>A0ABU1X0M2_SPHXE</name>
<keyword evidence="2" id="KW-1185">Reference proteome</keyword>
<reference evidence="1 2" key="1">
    <citation type="submission" date="2023-07" db="EMBL/GenBank/DDBJ databases">
        <title>Sorghum-associated microbial communities from plants grown in Nebraska, USA.</title>
        <authorList>
            <person name="Schachtman D."/>
        </authorList>
    </citation>
    <scope>NUCLEOTIDE SEQUENCE [LARGE SCALE GENOMIC DNA]</scope>
    <source>
        <strain evidence="1 2">4256</strain>
    </source>
</reference>
<comment type="caution">
    <text evidence="1">The sequence shown here is derived from an EMBL/GenBank/DDBJ whole genome shotgun (WGS) entry which is preliminary data.</text>
</comment>
<evidence type="ECO:0000313" key="1">
    <source>
        <dbReference type="EMBL" id="MDR7155120.1"/>
    </source>
</evidence>
<gene>
    <name evidence="1" type="ORF">J2W40_001942</name>
</gene>
<protein>
    <submittedName>
        <fullName evidence="1">Uncharacterized DUF497 family protein</fullName>
    </submittedName>
</protein>